<reference evidence="5 6" key="1">
    <citation type="submission" date="2019-02" db="EMBL/GenBank/DDBJ databases">
        <title>The genomic architecture of introgression among sibling species of bacteria.</title>
        <authorList>
            <person name="Cavassim M.I.A."/>
            <person name="Moeskjaer S."/>
            <person name="Moslemi C."/>
            <person name="Fields B."/>
            <person name="Bachmann A."/>
            <person name="Vilhjalmsson B."/>
            <person name="Schierup M.H."/>
            <person name="Young J.P.W."/>
            <person name="Andersen S.U."/>
        </authorList>
    </citation>
    <scope>NUCLEOTIDE SEQUENCE [LARGE SCALE GENOMIC DNA]</scope>
    <source>
        <strain evidence="5 6">SM92</strain>
        <plasmid evidence="5">pSM92_Rh03</plasmid>
    </source>
</reference>
<dbReference type="Gene3D" id="2.40.30.170">
    <property type="match status" value="1"/>
</dbReference>
<dbReference type="GO" id="GO:0030313">
    <property type="term" value="C:cell envelope"/>
    <property type="evidence" value="ECO:0007669"/>
    <property type="project" value="UniProtKB-SubCell"/>
</dbReference>
<geneLocation type="plasmid" evidence="5">
    <name>pSM92_Rh03</name>
</geneLocation>
<evidence type="ECO:0000313" key="6">
    <source>
        <dbReference type="Proteomes" id="UP000294215"/>
    </source>
</evidence>
<dbReference type="InterPro" id="IPR050465">
    <property type="entry name" value="UPF0194_transport"/>
</dbReference>
<dbReference type="Proteomes" id="UP000294215">
    <property type="component" value="Unassembled WGS sequence"/>
</dbReference>
<dbReference type="EMBL" id="SIMR01000004">
    <property type="protein sequence ID" value="TBC04666.1"/>
    <property type="molecule type" value="Genomic_DNA"/>
</dbReference>
<dbReference type="PANTHER" id="PTHR32347">
    <property type="entry name" value="EFFLUX SYSTEM COMPONENT YKNX-RELATED"/>
    <property type="match status" value="1"/>
</dbReference>
<keyword evidence="5" id="KW-0614">Plasmid</keyword>
<dbReference type="SUPFAM" id="SSF111369">
    <property type="entry name" value="HlyD-like secretion proteins"/>
    <property type="match status" value="1"/>
</dbReference>
<sequence length="628" mass="67737">MDSVEQAETNAARKRAPDFSVGATSDNAALWASFATADSIGAFCSSWLALQCSQIPFSSTGLLLLQSPDGSYGPAAIWPDAESDVTYLTPGAEKAVCDGRGVVRSILASTGAAARMHVAFPIAVQGSVIGVVAVDIASNAGLDLQGVFRQLQWGSGWLEAALRRRQNSGDASNLARANAALDLLAVTGEHARLQVAATALVNELAARYDCERVSLGFHERRGMRLRAMSHSAWFQRKAELIGRIESAMDEAFDQRQSTSYPLIPGTQKRIAIAHKDLVAPGPIGSALSVPFSGNNGVAGIITLERRTPEPFDIETLQTLELLGSLAGPILELQRNAERLLTGRAIANARSGLAAIFGPRRPAVKLAVLASLCVIGFLSFAKSEFRVSGKAVLEGSVQRAAVVPFDGFLAQALVRPGDLVRKGETLAVLEDRDLMLERTRWEIEVRKLQQKYRDAQSQHDRLTMQLLQAQIDQAEAQRALAADKLSRSRIGAAIDGFVVSGDLSQMLGAPVQQGKVLFEVAPLNSYRVVLHVDEEDIRHVSLGQQGQLALTGAAGQTVPFRVSRLTSVAAAEEGRNFFRVEADLLENDLPLRPGMEGIGKIGIGQRSLLWVTTRSLIERTRLFVWSWIP</sequence>
<name>A0AB38HUR1_9HYPH</name>
<dbReference type="InterPro" id="IPR029016">
    <property type="entry name" value="GAF-like_dom_sf"/>
</dbReference>
<accession>A0AB38HUR1</accession>
<dbReference type="InterPro" id="IPR003018">
    <property type="entry name" value="GAF"/>
</dbReference>
<protein>
    <submittedName>
        <fullName evidence="5">HlyD family efflux transporter periplasmic adaptor subunit</fullName>
    </submittedName>
</protein>
<evidence type="ECO:0000313" key="5">
    <source>
        <dbReference type="EMBL" id="TBC04666.1"/>
    </source>
</evidence>
<feature type="coiled-coil region" evidence="3">
    <location>
        <begin position="437"/>
        <end position="483"/>
    </location>
</feature>
<evidence type="ECO:0000259" key="4">
    <source>
        <dbReference type="Pfam" id="PF01590"/>
    </source>
</evidence>
<proteinExistence type="predicted"/>
<gene>
    <name evidence="5" type="ORF">ELH40_34870</name>
</gene>
<dbReference type="PANTHER" id="PTHR32347:SF23">
    <property type="entry name" value="BLL5650 PROTEIN"/>
    <property type="match status" value="1"/>
</dbReference>
<comment type="subcellular location">
    <subcellularLocation>
        <location evidence="1">Cell envelope</location>
    </subcellularLocation>
</comment>
<dbReference type="AlphaFoldDB" id="A0AB38HUR1"/>
<dbReference type="Gene3D" id="3.30.450.40">
    <property type="match status" value="1"/>
</dbReference>
<dbReference type="SUPFAM" id="SSF55781">
    <property type="entry name" value="GAF domain-like"/>
    <property type="match status" value="1"/>
</dbReference>
<evidence type="ECO:0000256" key="2">
    <source>
        <dbReference type="ARBA" id="ARBA00023054"/>
    </source>
</evidence>
<organism evidence="5 6">
    <name type="scientific">Rhizobium ruizarguesonis</name>
    <dbReference type="NCBI Taxonomy" id="2081791"/>
    <lineage>
        <taxon>Bacteria</taxon>
        <taxon>Pseudomonadati</taxon>
        <taxon>Pseudomonadota</taxon>
        <taxon>Alphaproteobacteria</taxon>
        <taxon>Hyphomicrobiales</taxon>
        <taxon>Rhizobiaceae</taxon>
        <taxon>Rhizobium/Agrobacterium group</taxon>
        <taxon>Rhizobium</taxon>
    </lineage>
</organism>
<feature type="domain" description="GAF" evidence="4">
    <location>
        <begin position="193"/>
        <end position="327"/>
    </location>
</feature>
<dbReference type="Pfam" id="PF01590">
    <property type="entry name" value="GAF"/>
    <property type="match status" value="1"/>
</dbReference>
<keyword evidence="2 3" id="KW-0175">Coiled coil</keyword>
<dbReference type="RefSeq" id="WP_130721046.1">
    <property type="nucleotide sequence ID" value="NZ_SIMQ01000004.1"/>
</dbReference>
<evidence type="ECO:0000256" key="3">
    <source>
        <dbReference type="SAM" id="Coils"/>
    </source>
</evidence>
<comment type="caution">
    <text evidence="5">The sequence shown here is derived from an EMBL/GenBank/DDBJ whole genome shotgun (WGS) entry which is preliminary data.</text>
</comment>
<evidence type="ECO:0000256" key="1">
    <source>
        <dbReference type="ARBA" id="ARBA00004196"/>
    </source>
</evidence>